<evidence type="ECO:0000313" key="4">
    <source>
        <dbReference type="Proteomes" id="UP001433638"/>
    </source>
</evidence>
<evidence type="ECO:0000313" key="3">
    <source>
        <dbReference type="EMBL" id="MEQ6291548.1"/>
    </source>
</evidence>
<dbReference type="InterPro" id="IPR035348">
    <property type="entry name" value="MoaF_C"/>
</dbReference>
<feature type="domain" description="Molybdenum cofactor biosynthesis protein F N-terminal" evidence="1">
    <location>
        <begin position="7"/>
        <end position="112"/>
    </location>
</feature>
<dbReference type="InterPro" id="IPR012674">
    <property type="entry name" value="Calycin"/>
</dbReference>
<comment type="caution">
    <text evidence="3">The sequence shown here is derived from an EMBL/GenBank/DDBJ whole genome shotgun (WGS) entry which is preliminary data.</text>
</comment>
<dbReference type="Pfam" id="PF17409">
    <property type="entry name" value="MoaF_C"/>
    <property type="match status" value="1"/>
</dbReference>
<sequence>MQQQPVFIQVGALADGFAPDNNTLPSCTELAGRSFQLLDTAGNAYTLSFGNDGSLTLHDAGRDIHAPCRVSSLRDSLYFVDCLPAQPAGASLSLVLDLARGLYTRVDGQLPDEAATRLDPFRRVAQGLELTAVTATISHGTVDHAANPGEELHHPTHELVGMRNQYRYSRTECYEHIYLNDSFYAWQCLQGVEQGLADVDRCHYIKLADQLYLFVWREKIIPTLGVVLIDLARGKTDGKIVGYQGGDFGSLSNFAVGATAQVLNTTRHNLD</sequence>
<dbReference type="EMBL" id="JBEFLD010000006">
    <property type="protein sequence ID" value="MEQ6291548.1"/>
    <property type="molecule type" value="Genomic_DNA"/>
</dbReference>
<keyword evidence="4" id="KW-1185">Reference proteome</keyword>
<dbReference type="Pfam" id="PF10703">
    <property type="entry name" value="MoaF"/>
    <property type="match status" value="1"/>
</dbReference>
<protein>
    <submittedName>
        <fullName evidence="3">MoaF C-terminal domain-containing protein</fullName>
    </submittedName>
</protein>
<evidence type="ECO:0000259" key="1">
    <source>
        <dbReference type="Pfam" id="PF10703"/>
    </source>
</evidence>
<dbReference type="Proteomes" id="UP001433638">
    <property type="component" value="Unassembled WGS sequence"/>
</dbReference>
<gene>
    <name evidence="3" type="ORF">ABNW52_13100</name>
</gene>
<reference evidence="3" key="1">
    <citation type="submission" date="2024-06" db="EMBL/GenBank/DDBJ databases">
        <title>Genome sequence of Vogesella sp. MAHUQ-64.</title>
        <authorList>
            <person name="Huq M.A."/>
        </authorList>
    </citation>
    <scope>NUCLEOTIDE SEQUENCE</scope>
    <source>
        <strain evidence="3">MAHUQ-64</strain>
    </source>
</reference>
<dbReference type="Gene3D" id="2.40.128.20">
    <property type="match status" value="1"/>
</dbReference>
<dbReference type="RefSeq" id="WP_349588556.1">
    <property type="nucleotide sequence ID" value="NZ_JBEFLD010000006.1"/>
</dbReference>
<dbReference type="InterPro" id="IPR024724">
    <property type="entry name" value="MoaF_N"/>
</dbReference>
<accession>A0ABV1M5Q7</accession>
<name>A0ABV1M5Q7_9NEIS</name>
<evidence type="ECO:0000259" key="2">
    <source>
        <dbReference type="Pfam" id="PF17409"/>
    </source>
</evidence>
<organism evidence="3 4">
    <name type="scientific">Vogesella oryzagri</name>
    <dbReference type="NCBI Taxonomy" id="3160864"/>
    <lineage>
        <taxon>Bacteria</taxon>
        <taxon>Pseudomonadati</taxon>
        <taxon>Pseudomonadota</taxon>
        <taxon>Betaproteobacteria</taxon>
        <taxon>Neisseriales</taxon>
        <taxon>Chromobacteriaceae</taxon>
        <taxon>Vogesella</taxon>
    </lineage>
</organism>
<feature type="domain" description="MoaF C-terminal" evidence="2">
    <location>
        <begin position="153"/>
        <end position="266"/>
    </location>
</feature>
<proteinExistence type="predicted"/>